<feature type="transmembrane region" description="Helical" evidence="1">
    <location>
        <begin position="24"/>
        <end position="49"/>
    </location>
</feature>
<accession>A0ABV6ZZP8</accession>
<keyword evidence="1" id="KW-0472">Membrane</keyword>
<gene>
    <name evidence="3" type="ORF">ACFOOR_12165</name>
</gene>
<keyword evidence="4" id="KW-1185">Reference proteome</keyword>
<dbReference type="Pfam" id="PF02517">
    <property type="entry name" value="Rce1-like"/>
    <property type="match status" value="1"/>
</dbReference>
<reference evidence="4" key="1">
    <citation type="journal article" date="2019" name="Int. J. Syst. Evol. Microbiol.">
        <title>The Global Catalogue of Microorganisms (GCM) 10K type strain sequencing project: providing services to taxonomists for standard genome sequencing and annotation.</title>
        <authorList>
            <consortium name="The Broad Institute Genomics Platform"/>
            <consortium name="The Broad Institute Genome Sequencing Center for Infectious Disease"/>
            <person name="Wu L."/>
            <person name="Ma J."/>
        </authorList>
    </citation>
    <scope>NUCLEOTIDE SEQUENCE [LARGE SCALE GENOMIC DNA]</scope>
    <source>
        <strain evidence="4">KCTC 52487</strain>
    </source>
</reference>
<comment type="caution">
    <text evidence="3">The sequence shown here is derived from an EMBL/GenBank/DDBJ whole genome shotgun (WGS) entry which is preliminary data.</text>
</comment>
<organism evidence="3 4">
    <name type="scientific">Hyphobacterium vulgare</name>
    <dbReference type="NCBI Taxonomy" id="1736751"/>
    <lineage>
        <taxon>Bacteria</taxon>
        <taxon>Pseudomonadati</taxon>
        <taxon>Pseudomonadota</taxon>
        <taxon>Alphaproteobacteria</taxon>
        <taxon>Maricaulales</taxon>
        <taxon>Maricaulaceae</taxon>
        <taxon>Hyphobacterium</taxon>
    </lineage>
</organism>
<dbReference type="InterPro" id="IPR003675">
    <property type="entry name" value="Rce1/LyrA-like_dom"/>
</dbReference>
<evidence type="ECO:0000256" key="1">
    <source>
        <dbReference type="SAM" id="Phobius"/>
    </source>
</evidence>
<keyword evidence="1" id="KW-0812">Transmembrane</keyword>
<evidence type="ECO:0000313" key="4">
    <source>
        <dbReference type="Proteomes" id="UP001595379"/>
    </source>
</evidence>
<evidence type="ECO:0000313" key="3">
    <source>
        <dbReference type="EMBL" id="MFC2926863.1"/>
    </source>
</evidence>
<feature type="transmembrane region" description="Helical" evidence="1">
    <location>
        <begin position="137"/>
        <end position="154"/>
    </location>
</feature>
<dbReference type="Proteomes" id="UP001595379">
    <property type="component" value="Unassembled WGS sequence"/>
</dbReference>
<proteinExistence type="predicted"/>
<sequence length="180" mass="19188">MGDATAGGLIGAFRAPHLRDLAEAAGLFAVFTTIALPFGLATGVFAFGISQLQTILVVALIAVLVPALGEELVFRVLLQGKPSFRRTPESSETGVMDPGFRRGDVVRIGLSLIAFVAWHPVQVWLGLPMAQPVFTDPVFLGIAALLGIVCTISWQRSGSVWPPVLIHWLTVVSWKAFLAG</sequence>
<dbReference type="EMBL" id="JBHRSV010000026">
    <property type="protein sequence ID" value="MFC2926863.1"/>
    <property type="molecule type" value="Genomic_DNA"/>
</dbReference>
<feature type="domain" description="CAAX prenyl protease 2/Lysostaphin resistance protein A-like" evidence="2">
    <location>
        <begin position="54"/>
        <end position="170"/>
    </location>
</feature>
<keyword evidence="1" id="KW-1133">Transmembrane helix</keyword>
<protein>
    <submittedName>
        <fullName evidence="3">Type II CAAX prenyl endopeptidase Rce1 family protein</fullName>
    </submittedName>
</protein>
<feature type="transmembrane region" description="Helical" evidence="1">
    <location>
        <begin position="105"/>
        <end position="125"/>
    </location>
</feature>
<name>A0ABV6ZZP8_9PROT</name>
<feature type="transmembrane region" description="Helical" evidence="1">
    <location>
        <begin position="55"/>
        <end position="78"/>
    </location>
</feature>
<dbReference type="RefSeq" id="WP_343165188.1">
    <property type="nucleotide sequence ID" value="NZ_JBHRSV010000026.1"/>
</dbReference>
<evidence type="ECO:0000259" key="2">
    <source>
        <dbReference type="Pfam" id="PF02517"/>
    </source>
</evidence>